<evidence type="ECO:0000259" key="2">
    <source>
        <dbReference type="Pfam" id="PF04492"/>
    </source>
</evidence>
<dbReference type="EMBL" id="JACCGK010000016">
    <property type="protein sequence ID" value="NYT74228.1"/>
    <property type="molecule type" value="Genomic_DNA"/>
</dbReference>
<dbReference type="RefSeq" id="WP_180094453.1">
    <property type="nucleotide sequence ID" value="NZ_JACCGK010000016.1"/>
</dbReference>
<evidence type="ECO:0000313" key="3">
    <source>
        <dbReference type="EMBL" id="NYT74228.1"/>
    </source>
</evidence>
<gene>
    <name evidence="3" type="ORF">HZU72_17595</name>
</gene>
<feature type="region of interest" description="Disordered" evidence="1">
    <location>
        <begin position="108"/>
        <end position="207"/>
    </location>
</feature>
<feature type="domain" description="Bacteriophage lambda Replication protein O N-terminal" evidence="2">
    <location>
        <begin position="28"/>
        <end position="122"/>
    </location>
</feature>
<feature type="region of interest" description="Disordered" evidence="1">
    <location>
        <begin position="276"/>
        <end position="315"/>
    </location>
</feature>
<feature type="compositionally biased region" description="Basic and acidic residues" evidence="1">
    <location>
        <begin position="305"/>
        <end position="315"/>
    </location>
</feature>
<feature type="compositionally biased region" description="Polar residues" evidence="1">
    <location>
        <begin position="139"/>
        <end position="152"/>
    </location>
</feature>
<dbReference type="InterPro" id="IPR006497">
    <property type="entry name" value="Phage_lambda_VrpO_N"/>
</dbReference>
<dbReference type="AlphaFoldDB" id="A0A7Z0SPF1"/>
<accession>A0A7Z0SPF1</accession>
<feature type="compositionally biased region" description="Low complexity" evidence="1">
    <location>
        <begin position="184"/>
        <end position="200"/>
    </location>
</feature>
<dbReference type="Pfam" id="PF04492">
    <property type="entry name" value="Phage_rep_O"/>
    <property type="match status" value="1"/>
</dbReference>
<reference evidence="3 4" key="1">
    <citation type="submission" date="2020-07" db="EMBL/GenBank/DDBJ databases">
        <title>Halomonas sp. QX-2 draft genome sequence.</title>
        <authorList>
            <person name="Qiu X."/>
        </authorList>
    </citation>
    <scope>NUCLEOTIDE SEQUENCE [LARGE SCALE GENOMIC DNA]</scope>
    <source>
        <strain evidence="3 4">QX-2</strain>
    </source>
</reference>
<protein>
    <submittedName>
        <fullName evidence="3">Replication protein</fullName>
    </submittedName>
</protein>
<proteinExistence type="predicted"/>
<dbReference type="InterPro" id="IPR036388">
    <property type="entry name" value="WH-like_DNA-bd_sf"/>
</dbReference>
<sequence length="315" mass="34569">MAQVADLNQFRARRDDAQAPAPPSKGPQVEDGYTRIANELFDEIIGAPVTDRERRVVLAVVRLTYGWNKKSDRIFAEDVAKLTKMHESRVSKVISELVRRNVIFRKGGSRSPITLNKDVPSWEPSNGSKRKAPTKRAESAQNEPVKTAQNEPTYKDRKDIPPLTTFEGECAQDSQKTTPSDKNPTPASKGKAAPKSKPTALDLTNLPEGVSTDAAKAFIDHRKALKKPLTQRALMLALGEAIKASVAIPGMTPDQAIDEAILAGWQGVKAQWLINRQGGRGAQPQRSDGRKGFAQPMPVGSYGKNDLEMPEWARD</sequence>
<comment type="caution">
    <text evidence="3">The sequence shown here is derived from an EMBL/GenBank/DDBJ whole genome shotgun (WGS) entry which is preliminary data.</text>
</comment>
<keyword evidence="4" id="KW-1185">Reference proteome</keyword>
<feature type="region of interest" description="Disordered" evidence="1">
    <location>
        <begin position="1"/>
        <end position="30"/>
    </location>
</feature>
<evidence type="ECO:0000256" key="1">
    <source>
        <dbReference type="SAM" id="MobiDB-lite"/>
    </source>
</evidence>
<name>A0A7Z0SPF1_9GAMM</name>
<dbReference type="Proteomes" id="UP000520876">
    <property type="component" value="Unassembled WGS sequence"/>
</dbReference>
<dbReference type="GO" id="GO:0006260">
    <property type="term" value="P:DNA replication"/>
    <property type="evidence" value="ECO:0007669"/>
    <property type="project" value="InterPro"/>
</dbReference>
<dbReference type="NCBIfam" id="TIGR01610">
    <property type="entry name" value="phage_O_Nterm"/>
    <property type="match status" value="1"/>
</dbReference>
<dbReference type="Gene3D" id="1.10.10.10">
    <property type="entry name" value="Winged helix-like DNA-binding domain superfamily/Winged helix DNA-binding domain"/>
    <property type="match status" value="1"/>
</dbReference>
<evidence type="ECO:0000313" key="4">
    <source>
        <dbReference type="Proteomes" id="UP000520876"/>
    </source>
</evidence>
<feature type="compositionally biased region" description="Polar residues" evidence="1">
    <location>
        <begin position="172"/>
        <end position="183"/>
    </location>
</feature>
<organism evidence="3 4">
    <name type="scientific">Vreelandella sedimenti</name>
    <dbReference type="NCBI Taxonomy" id="2729618"/>
    <lineage>
        <taxon>Bacteria</taxon>
        <taxon>Pseudomonadati</taxon>
        <taxon>Pseudomonadota</taxon>
        <taxon>Gammaproteobacteria</taxon>
        <taxon>Oceanospirillales</taxon>
        <taxon>Halomonadaceae</taxon>
        <taxon>Vreelandella</taxon>
    </lineage>
</organism>